<accession>A0AAW2C4V7</accession>
<dbReference type="InterPro" id="IPR012337">
    <property type="entry name" value="RNaseH-like_sf"/>
</dbReference>
<evidence type="ECO:0000259" key="2">
    <source>
        <dbReference type="Pfam" id="PF13966"/>
    </source>
</evidence>
<sequence>MIGDAFFEASARTTLKVSQLIDHDLHCWKTSLILDLFVPSSAQAILSIPIHSRPHPDKLLWIPDSKGCFTVKSAYQELNPQSQLPNSSDVEWRKLWKLKGPERIKLFLWRVAVNALPTKENLMCRMDIEDTCCVLCDQECEASTHLFVKCPVAKALWFSVCWGLRYDELQLSTSADIIKLILKPPSALCQTQDQWRVSLIMAFTLEEIRCTRNVVLHHKGEVDLQSSIQFFHFKVHECYLIFSKTKHTTPDSSTPYWSPPPPGTIKINVDAAISSSNAALAVVARNSQGSLLNIWARITPLRPPLQAEAEAMAWAVQLDTRERWSHVIFEGDSKVCIDAIHECSDNPIWSISHFISDIRCVALSFSSCCFKWINRSRNFAAHSAAKFALDGKVSCFFNSVEGGGAPVNTSALEVGGALCIIGSTLEVGGALCIIGLALEVGGPTIRLFA</sequence>
<name>A0AAW2C4V7_9ROSI</name>
<organism evidence="3 4">
    <name type="scientific">Lithocarpus litseifolius</name>
    <dbReference type="NCBI Taxonomy" id="425828"/>
    <lineage>
        <taxon>Eukaryota</taxon>
        <taxon>Viridiplantae</taxon>
        <taxon>Streptophyta</taxon>
        <taxon>Embryophyta</taxon>
        <taxon>Tracheophyta</taxon>
        <taxon>Spermatophyta</taxon>
        <taxon>Magnoliopsida</taxon>
        <taxon>eudicotyledons</taxon>
        <taxon>Gunneridae</taxon>
        <taxon>Pentapetalae</taxon>
        <taxon>rosids</taxon>
        <taxon>fabids</taxon>
        <taxon>Fagales</taxon>
        <taxon>Fagaceae</taxon>
        <taxon>Lithocarpus</taxon>
    </lineage>
</organism>
<dbReference type="SUPFAM" id="SSF53098">
    <property type="entry name" value="Ribonuclease H-like"/>
    <property type="match status" value="1"/>
</dbReference>
<dbReference type="InterPro" id="IPR044730">
    <property type="entry name" value="RNase_H-like_dom_plant"/>
</dbReference>
<dbReference type="EMBL" id="JAZDWU010000008">
    <property type="protein sequence ID" value="KAK9993246.1"/>
    <property type="molecule type" value="Genomic_DNA"/>
</dbReference>
<dbReference type="GO" id="GO:0003676">
    <property type="term" value="F:nucleic acid binding"/>
    <property type="evidence" value="ECO:0007669"/>
    <property type="project" value="InterPro"/>
</dbReference>
<dbReference type="CDD" id="cd06222">
    <property type="entry name" value="RNase_H_like"/>
    <property type="match status" value="1"/>
</dbReference>
<dbReference type="Pfam" id="PF13456">
    <property type="entry name" value="RVT_3"/>
    <property type="match status" value="1"/>
</dbReference>
<dbReference type="InterPro" id="IPR036397">
    <property type="entry name" value="RNaseH_sf"/>
</dbReference>
<evidence type="ECO:0008006" key="5">
    <source>
        <dbReference type="Google" id="ProtNLM"/>
    </source>
</evidence>
<dbReference type="InterPro" id="IPR052929">
    <property type="entry name" value="RNase_H-like_EbsB-rel"/>
</dbReference>
<protein>
    <recommendedName>
        <fullName evidence="5">Reverse transcriptase zinc-binding domain-containing protein</fullName>
    </recommendedName>
</protein>
<evidence type="ECO:0000259" key="1">
    <source>
        <dbReference type="Pfam" id="PF13456"/>
    </source>
</evidence>
<evidence type="ECO:0000313" key="4">
    <source>
        <dbReference type="Proteomes" id="UP001459277"/>
    </source>
</evidence>
<feature type="domain" description="Reverse transcriptase zinc-binding" evidence="2">
    <location>
        <begin position="69"/>
        <end position="157"/>
    </location>
</feature>
<keyword evidence="4" id="KW-1185">Reference proteome</keyword>
<comment type="caution">
    <text evidence="3">The sequence shown here is derived from an EMBL/GenBank/DDBJ whole genome shotgun (WGS) entry which is preliminary data.</text>
</comment>
<dbReference type="AlphaFoldDB" id="A0AAW2C4V7"/>
<dbReference type="Gene3D" id="3.30.420.10">
    <property type="entry name" value="Ribonuclease H-like superfamily/Ribonuclease H"/>
    <property type="match status" value="1"/>
</dbReference>
<dbReference type="Pfam" id="PF13966">
    <property type="entry name" value="zf-RVT"/>
    <property type="match status" value="1"/>
</dbReference>
<dbReference type="Proteomes" id="UP001459277">
    <property type="component" value="Unassembled WGS sequence"/>
</dbReference>
<proteinExistence type="predicted"/>
<gene>
    <name evidence="3" type="ORF">SO802_022949</name>
</gene>
<reference evidence="3 4" key="1">
    <citation type="submission" date="2024-01" db="EMBL/GenBank/DDBJ databases">
        <title>A telomere-to-telomere, gap-free genome of sweet tea (Lithocarpus litseifolius).</title>
        <authorList>
            <person name="Zhou J."/>
        </authorList>
    </citation>
    <scope>NUCLEOTIDE SEQUENCE [LARGE SCALE GENOMIC DNA]</scope>
    <source>
        <strain evidence="3">Zhou-2022a</strain>
        <tissue evidence="3">Leaf</tissue>
    </source>
</reference>
<dbReference type="GO" id="GO:0004523">
    <property type="term" value="F:RNA-DNA hybrid ribonuclease activity"/>
    <property type="evidence" value="ECO:0007669"/>
    <property type="project" value="InterPro"/>
</dbReference>
<feature type="domain" description="RNase H type-1" evidence="1">
    <location>
        <begin position="268"/>
        <end position="388"/>
    </location>
</feature>
<dbReference type="PANTHER" id="PTHR47074">
    <property type="entry name" value="BNAC02G40300D PROTEIN"/>
    <property type="match status" value="1"/>
</dbReference>
<evidence type="ECO:0000313" key="3">
    <source>
        <dbReference type="EMBL" id="KAK9993246.1"/>
    </source>
</evidence>
<dbReference type="InterPro" id="IPR002156">
    <property type="entry name" value="RNaseH_domain"/>
</dbReference>
<dbReference type="InterPro" id="IPR026960">
    <property type="entry name" value="RVT-Znf"/>
</dbReference>
<dbReference type="PANTHER" id="PTHR47074:SF11">
    <property type="entry name" value="REVERSE TRANSCRIPTASE-LIKE PROTEIN"/>
    <property type="match status" value="1"/>
</dbReference>